<feature type="region of interest" description="Disordered" evidence="6">
    <location>
        <begin position="415"/>
        <end position="434"/>
    </location>
</feature>
<name>V4C853_LOTGI</name>
<keyword evidence="4 5" id="KW-0175">Coiled coil</keyword>
<evidence type="ECO:0000256" key="4">
    <source>
        <dbReference type="ARBA" id="ARBA00023054"/>
    </source>
</evidence>
<feature type="coiled-coil region" evidence="5">
    <location>
        <begin position="1348"/>
        <end position="1375"/>
    </location>
</feature>
<evidence type="ECO:0000256" key="3">
    <source>
        <dbReference type="ARBA" id="ARBA00022553"/>
    </source>
</evidence>
<keyword evidence="3" id="KW-0597">Phosphoprotein</keyword>
<feature type="region of interest" description="Disordered" evidence="6">
    <location>
        <begin position="1007"/>
        <end position="1034"/>
    </location>
</feature>
<proteinExistence type="predicted"/>
<feature type="coiled-coil region" evidence="5">
    <location>
        <begin position="755"/>
        <end position="859"/>
    </location>
</feature>
<dbReference type="RefSeq" id="XP_009051719.1">
    <property type="nucleotide sequence ID" value="XM_009053471.1"/>
</dbReference>
<dbReference type="EMBL" id="KB201304">
    <property type="protein sequence ID" value="ESO97879.1"/>
    <property type="molecule type" value="Genomic_DNA"/>
</dbReference>
<evidence type="ECO:0000313" key="8">
    <source>
        <dbReference type="Proteomes" id="UP000030746"/>
    </source>
</evidence>
<evidence type="ECO:0000256" key="5">
    <source>
        <dbReference type="SAM" id="Coils"/>
    </source>
</evidence>
<dbReference type="CTD" id="20247657"/>
<evidence type="ECO:0000313" key="7">
    <source>
        <dbReference type="EMBL" id="ESO97879.1"/>
    </source>
</evidence>
<dbReference type="Proteomes" id="UP000030746">
    <property type="component" value="Unassembled WGS sequence"/>
</dbReference>
<feature type="region of interest" description="Disordered" evidence="6">
    <location>
        <begin position="282"/>
        <end position="360"/>
    </location>
</feature>
<feature type="region of interest" description="Disordered" evidence="6">
    <location>
        <begin position="1074"/>
        <end position="1143"/>
    </location>
</feature>
<dbReference type="OMA" id="QDDQHAQ"/>
<comment type="subcellular location">
    <subcellularLocation>
        <location evidence="1">Cytoplasm</location>
    </subcellularLocation>
</comment>
<dbReference type="OrthoDB" id="2286360at2759"/>
<sequence>MEPFKLTLQQVTFKEGEEDPGDNLFNSFDAVINCNYDSQPTNDKDTTVEYKNEYQNIQYTTCGLDNTTHSVGIQVPRKSGSGKSSSRDWYNYLDPLQEEGLDDFVINADTDFVSQNDNFKPSVTDISTIAQISSNSSAANKQIPLSNLKNLKRHVKTSLTTSRKYTMPSETEITSKMSSPTTPILDSSFDTVAEALHLQRTVIGNSKLTPAPPDVVAQIVAEAERKMRAESESNGSVSSLSETSSLYSLDQTMSPNKEPEIEPGIEARESPLANQENVVISQSPALNRNNSNSSTQSAQDIEVPPINSSPRELIRIPAQGLSVTKEKSGLKNQEKRTSKTKDSPESGQKYQHDRLYRKSSNERLVDKYNISDNQSFLESLSPVKSVDMTQFLPPRKLSSSSQESFSEVPKTMIAETPKKMQDTPQTSSEPTAAPKSEFVLPKLGPLFPNIPKPIFNVPRTPVPTPHKPTDDTSQALKIQLDAVLREKARLEGQLEILTTESNSNLQERAELQAQLASLKLKLLHRTTAGQDEKKLALKADLEEMRMVRQSLEDSMAEAKRNLDEKAQESKILQDELHVTQDATDKLHLKMKELRDTLSAKEMTIQALKNKIAELYVEVQNTLQSKSEADAEASISKNDLTALINAKEWYQQQLQLAHEVRCSLQKELTILQAQSVSQSSVVERLKMDNTKLRQQLTESQNKALKEKELLAKHLEAIQMDMMDREAAFREMQGEKKLIEDSFDSQCKSVEDEYSRISMLMQSNSELESQLEKAQDDAKKKQMHILTLESHQIELEKKLTLSQEKINEKDGMLEDLRRKIIEVDEQLKAFQRGLAEKDTEIMKLKEEKATAEIALNGALKEKALVDNALDALKSNMGKVEVSFKQMRHELSSKVTELESVKNEKHEFSEELDKVRKELEIKRRSYDTIHKDYDEKSSALNDIQIQKSTLESQIVYLKNELLDQSNAQCTSQMQQTDITSDNLNNIVQSSRVPLMDAEMNTIDHKVPSMESSTNTVSVQNSDGQSQTQSVKQMDAQSNTIPVRCSDADIQTIDHIVDTKDSADNTVVTEAIGIKKDKTPKETEQTGEFLNETKDRQLSQTDSSMNTVPIQQADSHSQTLEKQLTHSESNTTVVESSDSQMQTLERQTSQMASNTDLIELTEAHSQTVEKLMPQTDSSSNTDDVSVMGVRATLEHSHSQTDDIVGQPSSASSAQTTMNLTDMSELIQQNEFFAKSSQGSANMPSSDGSFQTEPIETPKSLMDSSMQTIEYLKKVSQSNKETNTEVFQNIVPSNSDSVDGINSKICDNSSESYDNLQKVSETDKNIVENNQAKIHEEPLQSSVIIDGISNEIHQKIMAENTSLKSKVVNLEDNLVFHRAEAKEVISKLSDNLLVVQTELKNRQSNYDQNVEVLGEKLRETFTVKQQLESELKSLQKKFENDNVGAEQYKSRLQFLQNELDTALNRVKELEDYIVAFQESKNNEITELQQHITTLVQNIEDLKNEKEGSTKTEELNQQLALELEKERGRLEGLIQNNVSLKQHVGQLEEALARRESSLVELQTHLQDSNKDRELTSDDYIKQVHSLETALQKEKDGQRDLRKQIGLKITENKKLKKNNEEVKKEQELLRHQVEIHEQEVVKLQTELDNNRDFGVSHQSEVKNLQLEKKSLQLELEHVQRELSDNVARNSLINEEMESLQWQINKKNREVDFAQNQVKLVEERQQSEIDLLRQTIQEKQTEIEELQRELLGAKQEKINQKSRVTELRSALKSSVQYHKLTKKLNSKKSKVKKEEEVVEQPVLPDATNGTTLGTLERSTMVEKGVQCELQDNTVIPAPEYDLDAIETLLEQTAIQTLESKPLDNLQSCLISLKSQINGLHMSMEVHTTNIHNSNQTSCDIEKEVHELQEVVRTVANTTFASLTTNTKSISTEGSQGE</sequence>
<gene>
    <name evidence="7" type="ORF">LOTGIDRAFT_228413</name>
</gene>
<feature type="compositionally biased region" description="Polar residues" evidence="6">
    <location>
        <begin position="1094"/>
        <end position="1143"/>
    </location>
</feature>
<keyword evidence="8" id="KW-1185">Reference proteome</keyword>
<organism evidence="7 8">
    <name type="scientific">Lottia gigantea</name>
    <name type="common">Giant owl limpet</name>
    <dbReference type="NCBI Taxonomy" id="225164"/>
    <lineage>
        <taxon>Eukaryota</taxon>
        <taxon>Metazoa</taxon>
        <taxon>Spiralia</taxon>
        <taxon>Lophotrochozoa</taxon>
        <taxon>Mollusca</taxon>
        <taxon>Gastropoda</taxon>
        <taxon>Patellogastropoda</taxon>
        <taxon>Lottioidea</taxon>
        <taxon>Lottiidae</taxon>
        <taxon>Lottia</taxon>
    </lineage>
</organism>
<dbReference type="STRING" id="225164.V4C853"/>
<dbReference type="GeneID" id="20247657"/>
<dbReference type="PANTHER" id="PTHR18902:SF31">
    <property type="entry name" value="PERICENTRIN_AKAP-450 CENTROSOMAL TARGETING DOMAIN-CONTAINING PROTEIN"/>
    <property type="match status" value="1"/>
</dbReference>
<feature type="coiled-coil region" evidence="5">
    <location>
        <begin position="895"/>
        <end position="957"/>
    </location>
</feature>
<feature type="coiled-coil region" evidence="5">
    <location>
        <begin position="473"/>
        <end position="500"/>
    </location>
</feature>
<dbReference type="InterPro" id="IPR018247">
    <property type="entry name" value="EF_Hand_1_Ca_BS"/>
</dbReference>
<reference evidence="7 8" key="1">
    <citation type="journal article" date="2013" name="Nature">
        <title>Insights into bilaterian evolution from three spiralian genomes.</title>
        <authorList>
            <person name="Simakov O."/>
            <person name="Marletaz F."/>
            <person name="Cho S.J."/>
            <person name="Edsinger-Gonzales E."/>
            <person name="Havlak P."/>
            <person name="Hellsten U."/>
            <person name="Kuo D.H."/>
            <person name="Larsson T."/>
            <person name="Lv J."/>
            <person name="Arendt D."/>
            <person name="Savage R."/>
            <person name="Osoegawa K."/>
            <person name="de Jong P."/>
            <person name="Grimwood J."/>
            <person name="Chapman J.A."/>
            <person name="Shapiro H."/>
            <person name="Aerts A."/>
            <person name="Otillar R.P."/>
            <person name="Terry A.Y."/>
            <person name="Boore J.L."/>
            <person name="Grigoriev I.V."/>
            <person name="Lindberg D.R."/>
            <person name="Seaver E.C."/>
            <person name="Weisblat D.A."/>
            <person name="Putnam N.H."/>
            <person name="Rokhsar D.S."/>
        </authorList>
    </citation>
    <scope>NUCLEOTIDE SEQUENCE [LARGE SCALE GENOMIC DNA]</scope>
</reference>
<dbReference type="InterPro" id="IPR051841">
    <property type="entry name" value="MT-Golgi_org_protein"/>
</dbReference>
<evidence type="ECO:0000256" key="2">
    <source>
        <dbReference type="ARBA" id="ARBA00022490"/>
    </source>
</evidence>
<dbReference type="GO" id="GO:0005737">
    <property type="term" value="C:cytoplasm"/>
    <property type="evidence" value="ECO:0007669"/>
    <property type="project" value="UniProtKB-SubCell"/>
</dbReference>
<feature type="compositionally biased region" description="Polar residues" evidence="6">
    <location>
        <begin position="282"/>
        <end position="299"/>
    </location>
</feature>
<feature type="compositionally biased region" description="Low complexity" evidence="6">
    <location>
        <begin position="232"/>
        <end position="249"/>
    </location>
</feature>
<feature type="coiled-coil region" evidence="5">
    <location>
        <begin position="1412"/>
        <end position="1544"/>
    </location>
</feature>
<keyword evidence="2" id="KW-0963">Cytoplasm</keyword>
<dbReference type="KEGG" id="lgi:LOTGIDRAFT_228413"/>
<dbReference type="PROSITE" id="PS00018">
    <property type="entry name" value="EF_HAND_1"/>
    <property type="match status" value="1"/>
</dbReference>
<dbReference type="HOGENOM" id="CLU_244439_0_0_1"/>
<feature type="region of interest" description="Disordered" evidence="6">
    <location>
        <begin position="227"/>
        <end position="261"/>
    </location>
</feature>
<protein>
    <submittedName>
        <fullName evidence="7">Uncharacterized protein</fullName>
    </submittedName>
</protein>
<accession>V4C853</accession>
<evidence type="ECO:0000256" key="1">
    <source>
        <dbReference type="ARBA" id="ARBA00004496"/>
    </source>
</evidence>
<dbReference type="PANTHER" id="PTHR18902">
    <property type="entry name" value="NUCLEAR MITOTIC APPARATUS PROTEIN 1-RELATED"/>
    <property type="match status" value="1"/>
</dbReference>
<feature type="coiled-coil region" evidence="5">
    <location>
        <begin position="541"/>
        <end position="624"/>
    </location>
</feature>
<feature type="coiled-coil region" evidence="5">
    <location>
        <begin position="1605"/>
        <end position="1789"/>
    </location>
</feature>
<evidence type="ECO:0000256" key="6">
    <source>
        <dbReference type="SAM" id="MobiDB-lite"/>
    </source>
</evidence>
<feature type="compositionally biased region" description="Basic and acidic residues" evidence="6">
    <location>
        <begin position="324"/>
        <end position="360"/>
    </location>
</feature>